<dbReference type="EMBL" id="BSDI01000024">
    <property type="protein sequence ID" value="GLH99478.1"/>
    <property type="molecule type" value="Genomic_DNA"/>
</dbReference>
<name>A0ABQ5QY65_9ACTN</name>
<gene>
    <name evidence="1" type="ORF">Pa4123_47540</name>
</gene>
<dbReference type="RefSeq" id="WP_281899155.1">
    <property type="nucleotide sequence ID" value="NZ_BSDI01000024.1"/>
</dbReference>
<dbReference type="Proteomes" id="UP001144280">
    <property type="component" value="Unassembled WGS sequence"/>
</dbReference>
<comment type="caution">
    <text evidence="1">The sequence shown here is derived from an EMBL/GenBank/DDBJ whole genome shotgun (WGS) entry which is preliminary data.</text>
</comment>
<evidence type="ECO:0000313" key="1">
    <source>
        <dbReference type="EMBL" id="GLH99478.1"/>
    </source>
</evidence>
<reference evidence="1" key="1">
    <citation type="submission" date="2022-12" db="EMBL/GenBank/DDBJ databases">
        <title>New Phytohabitans aurantiacus sp. RD004123 nov., an actinomycete isolated from soil.</title>
        <authorList>
            <person name="Triningsih D.W."/>
            <person name="Harunari E."/>
            <person name="Igarashi Y."/>
        </authorList>
    </citation>
    <scope>NUCLEOTIDE SEQUENCE</scope>
    <source>
        <strain evidence="1">RD004123</strain>
    </source>
</reference>
<proteinExistence type="predicted"/>
<organism evidence="1 2">
    <name type="scientific">Phytohabitans aurantiacus</name>
    <dbReference type="NCBI Taxonomy" id="3016789"/>
    <lineage>
        <taxon>Bacteria</taxon>
        <taxon>Bacillati</taxon>
        <taxon>Actinomycetota</taxon>
        <taxon>Actinomycetes</taxon>
        <taxon>Micromonosporales</taxon>
        <taxon>Micromonosporaceae</taxon>
    </lineage>
</organism>
<sequence>MAAITTWLPFAARARVGPVPFAPGERAIHTAATADGAEVVATDRALYHRDLRLGWERIARATWEDGHGLVLTGWSPDVPPRTVLPLPAAAPLLALARERIAWTTLAITRVELGPHRTVRVSVRRSPGTGGLLWLVDGDPGPALDAALARLRADLLPWSPT</sequence>
<accession>A0ABQ5QY65</accession>
<evidence type="ECO:0000313" key="2">
    <source>
        <dbReference type="Proteomes" id="UP001144280"/>
    </source>
</evidence>
<protein>
    <submittedName>
        <fullName evidence="1">Uncharacterized protein</fullName>
    </submittedName>
</protein>
<keyword evidence="2" id="KW-1185">Reference proteome</keyword>